<reference evidence="6" key="1">
    <citation type="submission" date="2013-07" db="EMBL/GenBank/DDBJ databases">
        <title>The genome of Eucalyptus grandis.</title>
        <authorList>
            <person name="Schmutz J."/>
            <person name="Hayes R."/>
            <person name="Myburg A."/>
            <person name="Tuskan G."/>
            <person name="Grattapaglia D."/>
            <person name="Rokhsar D.S."/>
        </authorList>
    </citation>
    <scope>NUCLEOTIDE SEQUENCE</scope>
    <source>
        <tissue evidence="6">Leaf extractions</tissue>
    </source>
</reference>
<feature type="domain" description="MutL C-terminal dimerisation" evidence="4">
    <location>
        <begin position="1002"/>
        <end position="1162"/>
    </location>
</feature>
<feature type="domain" description="DNA mismatch repair protein S5" evidence="5">
    <location>
        <begin position="214"/>
        <end position="349"/>
    </location>
</feature>
<dbReference type="InterPro" id="IPR038973">
    <property type="entry name" value="MutL/Mlh/Pms-like"/>
</dbReference>
<proteinExistence type="inferred from homology"/>
<organism evidence="6">
    <name type="scientific">Eucalyptus grandis</name>
    <name type="common">Flooded gum</name>
    <dbReference type="NCBI Taxonomy" id="71139"/>
    <lineage>
        <taxon>Eukaryota</taxon>
        <taxon>Viridiplantae</taxon>
        <taxon>Streptophyta</taxon>
        <taxon>Embryophyta</taxon>
        <taxon>Tracheophyta</taxon>
        <taxon>Spermatophyta</taxon>
        <taxon>Magnoliopsida</taxon>
        <taxon>eudicotyledons</taxon>
        <taxon>Gunneridae</taxon>
        <taxon>Pentapetalae</taxon>
        <taxon>rosids</taxon>
        <taxon>malvids</taxon>
        <taxon>Myrtales</taxon>
        <taxon>Myrtaceae</taxon>
        <taxon>Myrtoideae</taxon>
        <taxon>Eucalypteae</taxon>
        <taxon>Eucalyptus</taxon>
    </lineage>
</organism>
<dbReference type="InterPro" id="IPR014790">
    <property type="entry name" value="MutL_C"/>
</dbReference>
<dbReference type="PANTHER" id="PTHR10073">
    <property type="entry name" value="DNA MISMATCH REPAIR PROTEIN MLH, PMS, MUTL"/>
    <property type="match status" value="1"/>
</dbReference>
<dbReference type="Pfam" id="PF08676">
    <property type="entry name" value="MutL_C"/>
    <property type="match status" value="1"/>
</dbReference>
<gene>
    <name evidence="6" type="ORF">EUGRSUZ_J02538</name>
</gene>
<dbReference type="SMART" id="SM01340">
    <property type="entry name" value="DNA_mis_repair"/>
    <property type="match status" value="1"/>
</dbReference>
<dbReference type="Pfam" id="PF13589">
    <property type="entry name" value="HATPase_c_3"/>
    <property type="match status" value="1"/>
</dbReference>
<dbReference type="SUPFAM" id="SSF55874">
    <property type="entry name" value="ATPase domain of HSP90 chaperone/DNA topoisomerase II/histidine kinase"/>
    <property type="match status" value="1"/>
</dbReference>
<dbReference type="InterPro" id="IPR002099">
    <property type="entry name" value="MutL/Mlh/PMS"/>
</dbReference>
<evidence type="ECO:0000256" key="2">
    <source>
        <dbReference type="ARBA" id="ARBA00022763"/>
    </source>
</evidence>
<dbReference type="Pfam" id="PF01119">
    <property type="entry name" value="DNA_mis_repair"/>
    <property type="match status" value="1"/>
</dbReference>
<dbReference type="Gene3D" id="3.30.565.10">
    <property type="entry name" value="Histidine kinase-like ATPase, C-terminal domain"/>
    <property type="match status" value="1"/>
</dbReference>
<evidence type="ECO:0008006" key="7">
    <source>
        <dbReference type="Google" id="ProtNLM"/>
    </source>
</evidence>
<dbReference type="SUPFAM" id="SSF118116">
    <property type="entry name" value="DNA mismatch repair protein MutL"/>
    <property type="match status" value="1"/>
</dbReference>
<dbReference type="InterPro" id="IPR013507">
    <property type="entry name" value="DNA_mismatch_S5_2-like"/>
</dbReference>
<dbReference type="NCBIfam" id="TIGR00585">
    <property type="entry name" value="mutl"/>
    <property type="match status" value="1"/>
</dbReference>
<dbReference type="GO" id="GO:0030983">
    <property type="term" value="F:mismatched DNA binding"/>
    <property type="evidence" value="ECO:0007669"/>
    <property type="project" value="InterPro"/>
</dbReference>
<keyword evidence="2" id="KW-0227">DNA damage</keyword>
<dbReference type="InterPro" id="IPR042120">
    <property type="entry name" value="MutL_C_dimsub"/>
</dbReference>
<dbReference type="OMA" id="DHHAVEH"/>
<dbReference type="GO" id="GO:0032300">
    <property type="term" value="C:mismatch repair complex"/>
    <property type="evidence" value="ECO:0000318"/>
    <property type="project" value="GO_Central"/>
</dbReference>
<dbReference type="FunCoup" id="A0A059AGU4">
    <property type="interactions" value="1931"/>
</dbReference>
<dbReference type="EMBL" id="KK198762">
    <property type="protein sequence ID" value="KCW53282.1"/>
    <property type="molecule type" value="Genomic_DNA"/>
</dbReference>
<dbReference type="GO" id="GO:0016887">
    <property type="term" value="F:ATP hydrolysis activity"/>
    <property type="evidence" value="ECO:0000318"/>
    <property type="project" value="GO_Central"/>
</dbReference>
<evidence type="ECO:0000259" key="5">
    <source>
        <dbReference type="SMART" id="SM01340"/>
    </source>
</evidence>
<feature type="region of interest" description="Disordered" evidence="3">
    <location>
        <begin position="829"/>
        <end position="849"/>
    </location>
</feature>
<dbReference type="GO" id="GO:0140664">
    <property type="term" value="F:ATP-dependent DNA damage sensor activity"/>
    <property type="evidence" value="ECO:0007669"/>
    <property type="project" value="InterPro"/>
</dbReference>
<dbReference type="STRING" id="71139.A0A059AGU4"/>
<dbReference type="Gene3D" id="3.30.1540.20">
    <property type="entry name" value="MutL, C-terminal domain, dimerisation subdomain"/>
    <property type="match status" value="2"/>
</dbReference>
<name>A0A059AGU4_EUCGR</name>
<sequence length="1239" mass="138103">MSAVKPLSGAVHSSMRSGVVLFDLASVVEELVFNSVDAGAKKVSVFVGISNCFVKVVDDGSGITRDGLVLLGERYVTSKDHQLDDIDSCSGSFGSRGEALASISDIAILEIITKAPGKPNGYRKVLKGSKCLHLGVDDDRKDAGTSVVVRDLFYNQPIRRKSIQSSPKKVLESIKKSVFHVAIIYSEISFQVVDIESDDQLLCTRASTTPLSMLRSFFGNEVVSFLHELNAREGSLKLTGYLSGPCDSFAIKAFQYVYINSRFVCKSPIHKLVNQLAKEFEYVNAQRSIDGLQKGKRSRSCAGPAYILKLSCPRSLYDLSFEPSKTSVQFKDWVAILAFIEKEIQLFWKVNSSGAMCSQQNFDMLGKDVEFEEEQKSLSGKPVGDYSALARKKRRFNEEGILNLPSFLLEMPGKESHHNCTVTEGEIQFRKIRHKGVEFNTQQNEIDSLLQDGYPLPQSDNSFSDHVLGVISKDDDYQWSPDNGMQHTQNDVLYAEDDTLVKCFSLDERSENIVGGDIFTSTSENESFNNDPLGCNGAKMSLVSSVILEGSDKFEVGSCRKRPCLQSCSSRDNLRFSPLKFASCEGFEFESDIFQIKQKQSSLYDDPNFWRYSHSKQSFSSFSGALWPDEVCSDSHPVPKYTAKERKPVDTDFPYAASHKSVPCYTDDFIEEDGLSSRDFFQLQNPGLDCWSSDFDLFSDILSPLGETKPFRGKHSIDNFVLETSSECHKKASYRSPFNEGKNVGTYNCISKSPSNKMCTTTHMTAECGIENITSLSVDPSKQKASSSLKTPSKRYDILADERAQFCQELCHYHYKATRDDATQKGPICDNNAQQNNVHRERSRSHSAPPFYRKRRSFISLNHLPLADPGFSDADTYHASKAYLEAGELKHSQLSSSLCHLSSGEEGSVELPFYGNRIDIDKMHDNELKIKELHEDIISGSVQDSRDYGTKWRDSCLQKKCGSSEILGQTHVLDIASGFLHLAGDSLVPTSISRNCLENARVLQQVDKKFIPVVAGGTLAVIDQHAADERIRLEELRRKVLSGEAKTISYLESEKELVLPEIGCQLLLNYGEQIKDWGWICNINGQGSRSFSKNINLLQRQPTDVTLLAVPCILGVDLNDVDLLEYLQQLADTDGASTMPPAVLHVLNFKACRGAIMFGDTLLLSECSLIVEELKGTSLCFQCAHGRPTTVPLVDLEALHKQVKRLCLPDDCPNDLWHGLRRCEISLERAAKRLDVASR</sequence>
<dbReference type="InterPro" id="IPR037198">
    <property type="entry name" value="MutL_C_sf"/>
</dbReference>
<dbReference type="InterPro" id="IPR014721">
    <property type="entry name" value="Ribsml_uS5_D2-typ_fold_subgr"/>
</dbReference>
<comment type="similarity">
    <text evidence="1">Belongs to the DNA mismatch repair MutL/HexB family.</text>
</comment>
<dbReference type="SMART" id="SM00853">
    <property type="entry name" value="MutL_C"/>
    <property type="match status" value="1"/>
</dbReference>
<dbReference type="PANTHER" id="PTHR10073:SF47">
    <property type="entry name" value="DNA MISMATCH REPAIR PROTEIN MLH3"/>
    <property type="match status" value="1"/>
</dbReference>
<dbReference type="SUPFAM" id="SSF54211">
    <property type="entry name" value="Ribosomal protein S5 domain 2-like"/>
    <property type="match status" value="1"/>
</dbReference>
<protein>
    <recommendedName>
        <fullName evidence="7">MutL C-terminal dimerisation domain-containing protein</fullName>
    </recommendedName>
</protein>
<dbReference type="GO" id="GO:0006298">
    <property type="term" value="P:mismatch repair"/>
    <property type="evidence" value="ECO:0000318"/>
    <property type="project" value="GO_Central"/>
</dbReference>
<dbReference type="InParanoid" id="A0A059AGU4"/>
<dbReference type="Gramene" id="KCW53282">
    <property type="protein sequence ID" value="KCW53282"/>
    <property type="gene ID" value="EUGRSUZ_J02538"/>
</dbReference>
<evidence type="ECO:0000256" key="3">
    <source>
        <dbReference type="SAM" id="MobiDB-lite"/>
    </source>
</evidence>
<dbReference type="InterPro" id="IPR020568">
    <property type="entry name" value="Ribosomal_Su5_D2-typ_SF"/>
</dbReference>
<dbReference type="InterPro" id="IPR036890">
    <property type="entry name" value="HATPase_C_sf"/>
</dbReference>
<evidence type="ECO:0000256" key="1">
    <source>
        <dbReference type="ARBA" id="ARBA00006082"/>
    </source>
</evidence>
<evidence type="ECO:0000259" key="4">
    <source>
        <dbReference type="SMART" id="SM00853"/>
    </source>
</evidence>
<dbReference type="AlphaFoldDB" id="A0A059AGU4"/>
<evidence type="ECO:0000313" key="6">
    <source>
        <dbReference type="EMBL" id="KCW53282.1"/>
    </source>
</evidence>
<accession>A0A059AGU4</accession>
<dbReference type="GO" id="GO:0005524">
    <property type="term" value="F:ATP binding"/>
    <property type="evidence" value="ECO:0007669"/>
    <property type="project" value="InterPro"/>
</dbReference>
<dbReference type="eggNOG" id="KOG1977">
    <property type="taxonomic scope" value="Eukaryota"/>
</dbReference>
<dbReference type="Gene3D" id="3.30.230.10">
    <property type="match status" value="1"/>
</dbReference>